<feature type="domain" description="Transposase IS4-like" evidence="1">
    <location>
        <begin position="2"/>
        <end position="44"/>
    </location>
</feature>
<evidence type="ECO:0000259" key="1">
    <source>
        <dbReference type="Pfam" id="PF01609"/>
    </source>
</evidence>
<dbReference type="GO" id="GO:0003677">
    <property type="term" value="F:DNA binding"/>
    <property type="evidence" value="ECO:0007669"/>
    <property type="project" value="InterPro"/>
</dbReference>
<keyword evidence="3" id="KW-1185">Reference proteome</keyword>
<gene>
    <name evidence="2" type="ORF">FHR23_002223</name>
</gene>
<dbReference type="Proteomes" id="UP000554342">
    <property type="component" value="Unassembled WGS sequence"/>
</dbReference>
<organism evidence="2 3">
    <name type="scientific">Stakelama sediminis</name>
    <dbReference type="NCBI Taxonomy" id="463200"/>
    <lineage>
        <taxon>Bacteria</taxon>
        <taxon>Pseudomonadati</taxon>
        <taxon>Pseudomonadota</taxon>
        <taxon>Alphaproteobacteria</taxon>
        <taxon>Sphingomonadales</taxon>
        <taxon>Sphingomonadaceae</taxon>
        <taxon>Stakelama</taxon>
    </lineage>
</organism>
<dbReference type="InterPro" id="IPR002559">
    <property type="entry name" value="Transposase_11"/>
</dbReference>
<dbReference type="Pfam" id="PF01609">
    <property type="entry name" value="DDE_Tnp_1"/>
    <property type="match status" value="1"/>
</dbReference>
<sequence>MVADKGYDSKALRSWLIERGKTPIISSKSNRKVQIDHDRQAIRHADIIARFDDLDDGND</sequence>
<dbReference type="GO" id="GO:0006313">
    <property type="term" value="P:DNA transposition"/>
    <property type="evidence" value="ECO:0007669"/>
    <property type="project" value="InterPro"/>
</dbReference>
<dbReference type="RefSeq" id="WP_246359834.1">
    <property type="nucleotide sequence ID" value="NZ_BAABIF010000012.1"/>
</dbReference>
<evidence type="ECO:0000313" key="2">
    <source>
        <dbReference type="EMBL" id="MBB5719285.1"/>
    </source>
</evidence>
<reference evidence="2 3" key="1">
    <citation type="submission" date="2020-08" db="EMBL/GenBank/DDBJ databases">
        <title>Genomic Encyclopedia of Type Strains, Phase IV (KMG-IV): sequencing the most valuable type-strain genomes for metagenomic binning, comparative biology and taxonomic classification.</title>
        <authorList>
            <person name="Goeker M."/>
        </authorList>
    </citation>
    <scope>NUCLEOTIDE SEQUENCE [LARGE SCALE GENOMIC DNA]</scope>
    <source>
        <strain evidence="2 3">DSM 27203</strain>
    </source>
</reference>
<dbReference type="EMBL" id="JACIJI010000003">
    <property type="protein sequence ID" value="MBB5719285.1"/>
    <property type="molecule type" value="Genomic_DNA"/>
</dbReference>
<comment type="caution">
    <text evidence="2">The sequence shown here is derived from an EMBL/GenBank/DDBJ whole genome shotgun (WGS) entry which is preliminary data.</text>
</comment>
<dbReference type="AlphaFoldDB" id="A0A840Z075"/>
<dbReference type="GO" id="GO:0004803">
    <property type="term" value="F:transposase activity"/>
    <property type="evidence" value="ECO:0007669"/>
    <property type="project" value="InterPro"/>
</dbReference>
<accession>A0A840Z075</accession>
<proteinExistence type="predicted"/>
<protein>
    <submittedName>
        <fullName evidence="2">IS5 family transposase</fullName>
    </submittedName>
</protein>
<evidence type="ECO:0000313" key="3">
    <source>
        <dbReference type="Proteomes" id="UP000554342"/>
    </source>
</evidence>
<name>A0A840Z075_9SPHN</name>